<proteinExistence type="predicted"/>
<keyword evidence="2" id="KW-1185">Reference proteome</keyword>
<name>A0A8K0WSL3_9HYPO</name>
<dbReference type="Proteomes" id="UP000813444">
    <property type="component" value="Unassembled WGS sequence"/>
</dbReference>
<protein>
    <submittedName>
        <fullName evidence="1">Uncharacterized protein</fullName>
    </submittedName>
</protein>
<organism evidence="1 2">
    <name type="scientific">Stachybotrys elegans</name>
    <dbReference type="NCBI Taxonomy" id="80388"/>
    <lineage>
        <taxon>Eukaryota</taxon>
        <taxon>Fungi</taxon>
        <taxon>Dikarya</taxon>
        <taxon>Ascomycota</taxon>
        <taxon>Pezizomycotina</taxon>
        <taxon>Sordariomycetes</taxon>
        <taxon>Hypocreomycetidae</taxon>
        <taxon>Hypocreales</taxon>
        <taxon>Stachybotryaceae</taxon>
        <taxon>Stachybotrys</taxon>
    </lineage>
</organism>
<comment type="caution">
    <text evidence="1">The sequence shown here is derived from an EMBL/GenBank/DDBJ whole genome shotgun (WGS) entry which is preliminary data.</text>
</comment>
<gene>
    <name evidence="1" type="ORF">B0I35DRAFT_203277</name>
</gene>
<dbReference type="EMBL" id="JAGPNK010000005">
    <property type="protein sequence ID" value="KAH7320947.1"/>
    <property type="molecule type" value="Genomic_DNA"/>
</dbReference>
<accession>A0A8K0WSL3</accession>
<dbReference type="AlphaFoldDB" id="A0A8K0WSL3"/>
<sequence>MHMLQQAWTRTGCGWDGMGNSQPGLFLSCLSPRPFLLIDHCSVRCSLSSWHAGPLVLDNFISSPYPPHPPPRTGCLGKPRNFYTLQLCTLLSSPPPFTRISSLSFSPSPPPFCLSRLLFLYKDVPSASLGRLSSPPTKNKSSSTPVVLGRVRLTELLAISYPHRLHQPSRPPSAITISTGVVLSEPLYSRFLRLQSTASTFAYSPLSVHLLHRRLPCYVTH</sequence>
<evidence type="ECO:0000313" key="1">
    <source>
        <dbReference type="EMBL" id="KAH7320947.1"/>
    </source>
</evidence>
<reference evidence="1" key="1">
    <citation type="journal article" date="2021" name="Nat. Commun.">
        <title>Genetic determinants of endophytism in the Arabidopsis root mycobiome.</title>
        <authorList>
            <person name="Mesny F."/>
            <person name="Miyauchi S."/>
            <person name="Thiergart T."/>
            <person name="Pickel B."/>
            <person name="Atanasova L."/>
            <person name="Karlsson M."/>
            <person name="Huettel B."/>
            <person name="Barry K.W."/>
            <person name="Haridas S."/>
            <person name="Chen C."/>
            <person name="Bauer D."/>
            <person name="Andreopoulos W."/>
            <person name="Pangilinan J."/>
            <person name="LaButti K."/>
            <person name="Riley R."/>
            <person name="Lipzen A."/>
            <person name="Clum A."/>
            <person name="Drula E."/>
            <person name="Henrissat B."/>
            <person name="Kohler A."/>
            <person name="Grigoriev I.V."/>
            <person name="Martin F.M."/>
            <person name="Hacquard S."/>
        </authorList>
    </citation>
    <scope>NUCLEOTIDE SEQUENCE</scope>
    <source>
        <strain evidence="1">MPI-CAGE-CH-0235</strain>
    </source>
</reference>
<evidence type="ECO:0000313" key="2">
    <source>
        <dbReference type="Proteomes" id="UP000813444"/>
    </source>
</evidence>